<comment type="caution">
    <text evidence="2">The sequence shown here is derived from an EMBL/GenBank/DDBJ whole genome shotgun (WGS) entry which is preliminary data.</text>
</comment>
<accession>A0ABS4W8G4</accession>
<name>A0ABS4W8G4_9MICC</name>
<feature type="transmembrane region" description="Helical" evidence="1">
    <location>
        <begin position="21"/>
        <end position="38"/>
    </location>
</feature>
<keyword evidence="1" id="KW-1133">Transmembrane helix</keyword>
<evidence type="ECO:0000313" key="3">
    <source>
        <dbReference type="Proteomes" id="UP000766570"/>
    </source>
</evidence>
<evidence type="ECO:0008006" key="4">
    <source>
        <dbReference type="Google" id="ProtNLM"/>
    </source>
</evidence>
<proteinExistence type="predicted"/>
<dbReference type="EMBL" id="JAGIOE010000001">
    <property type="protein sequence ID" value="MBP2372408.1"/>
    <property type="molecule type" value="Genomic_DNA"/>
</dbReference>
<dbReference type="RefSeq" id="WP_209905729.1">
    <property type="nucleotide sequence ID" value="NZ_BAAAMI010000022.1"/>
</dbReference>
<keyword evidence="1" id="KW-0812">Transmembrane</keyword>
<keyword evidence="1" id="KW-0472">Membrane</keyword>
<keyword evidence="3" id="KW-1185">Reference proteome</keyword>
<gene>
    <name evidence="2" type="ORF">JOF46_000320</name>
</gene>
<feature type="transmembrane region" description="Helical" evidence="1">
    <location>
        <begin position="71"/>
        <end position="92"/>
    </location>
</feature>
<organism evidence="2 3">
    <name type="scientific">Paeniglutamicibacter psychrophenolicus</name>
    <dbReference type="NCBI Taxonomy" id="257454"/>
    <lineage>
        <taxon>Bacteria</taxon>
        <taxon>Bacillati</taxon>
        <taxon>Actinomycetota</taxon>
        <taxon>Actinomycetes</taxon>
        <taxon>Micrococcales</taxon>
        <taxon>Micrococcaceae</taxon>
        <taxon>Paeniglutamicibacter</taxon>
    </lineage>
</organism>
<reference evidence="2 3" key="1">
    <citation type="submission" date="2021-03" db="EMBL/GenBank/DDBJ databases">
        <title>Sequencing the genomes of 1000 actinobacteria strains.</title>
        <authorList>
            <person name="Klenk H.-P."/>
        </authorList>
    </citation>
    <scope>NUCLEOTIDE SEQUENCE [LARGE SCALE GENOMIC DNA]</scope>
    <source>
        <strain evidence="2 3">DSM 15454</strain>
    </source>
</reference>
<sequence>MKEEQLGQIRERELTSGRSPAAITAAALVILVCLYALFEAALKALGQEPLVATPETWWLWISTLPGNLEPAGLGAIGLASALFGLLLLVHGLRRGRRARHSLACEDAILIVDDQVLAASLARRARAEAGVGPGQVLVTVNGERVEVQLSPTSGTPVNPATVVAGLEEELRLNLVEPAPRVHLRVAERGVVGQ</sequence>
<evidence type="ECO:0000313" key="2">
    <source>
        <dbReference type="EMBL" id="MBP2372408.1"/>
    </source>
</evidence>
<dbReference type="Proteomes" id="UP000766570">
    <property type="component" value="Unassembled WGS sequence"/>
</dbReference>
<protein>
    <recommendedName>
        <fullName evidence="4">DNA/RNA endonuclease G</fullName>
    </recommendedName>
</protein>
<evidence type="ECO:0000256" key="1">
    <source>
        <dbReference type="SAM" id="Phobius"/>
    </source>
</evidence>